<dbReference type="Pfam" id="PF12752">
    <property type="entry name" value="SUZ"/>
    <property type="match status" value="1"/>
</dbReference>
<reference evidence="4" key="1">
    <citation type="journal article" date="2013" name="Genome Announc.">
        <title>Genome sequence of the basidiomycetous yeast Pseudozyma antarctica T-34, a producer of the glycolipid biosurfactants mannosylerythritol lipids.</title>
        <authorList>
            <person name="Morita T."/>
            <person name="Koike H."/>
            <person name="Koyama Y."/>
            <person name="Hagiwara H."/>
            <person name="Ito E."/>
            <person name="Fukuoka T."/>
            <person name="Imura T."/>
            <person name="Machida M."/>
            <person name="Kitamoto D."/>
        </authorList>
    </citation>
    <scope>NUCLEOTIDE SEQUENCE [LARGE SCALE GENOMIC DNA]</scope>
    <source>
        <strain evidence="4">T-34</strain>
    </source>
</reference>
<feature type="compositionally biased region" description="Polar residues" evidence="1">
    <location>
        <begin position="145"/>
        <end position="154"/>
    </location>
</feature>
<gene>
    <name evidence="3" type="ORF">PANT_7d00316</name>
</gene>
<feature type="compositionally biased region" description="Polar residues" evidence="1">
    <location>
        <begin position="51"/>
        <end position="61"/>
    </location>
</feature>
<organism evidence="3 4">
    <name type="scientific">Pseudozyma antarctica (strain T-34)</name>
    <name type="common">Yeast</name>
    <name type="synonym">Candida antarctica</name>
    <dbReference type="NCBI Taxonomy" id="1151754"/>
    <lineage>
        <taxon>Eukaryota</taxon>
        <taxon>Fungi</taxon>
        <taxon>Dikarya</taxon>
        <taxon>Basidiomycota</taxon>
        <taxon>Ustilaginomycotina</taxon>
        <taxon>Ustilaginomycetes</taxon>
        <taxon>Ustilaginales</taxon>
        <taxon>Ustilaginaceae</taxon>
        <taxon>Moesziomyces</taxon>
    </lineage>
</organism>
<evidence type="ECO:0000256" key="1">
    <source>
        <dbReference type="SAM" id="MobiDB-lite"/>
    </source>
</evidence>
<sequence length="193" mass="20579">MEGSIGKDEIVATTKFKSSSSSIAARQKKQQDDVVDDWDAESSDEDTASVQQNDAAETSPAQADVFRASKDEWTEANSQAPTAVPLVVSGPGRTLPGSAYGQRLNSRENGPVPSSPYAGSSATAEPPRILQRPKNVAPGVRSDGTPATMSNSSSQERKTVEQRQEEYRLARERIFGTPTNASGAPSRGRPSKQ</sequence>
<dbReference type="InterPro" id="IPR024771">
    <property type="entry name" value="SUZ"/>
</dbReference>
<evidence type="ECO:0000313" key="4">
    <source>
        <dbReference type="Proteomes" id="UP000011976"/>
    </source>
</evidence>
<name>M9MBR4_PSEA3</name>
<evidence type="ECO:0000259" key="2">
    <source>
        <dbReference type="PROSITE" id="PS51673"/>
    </source>
</evidence>
<dbReference type="Proteomes" id="UP000011976">
    <property type="component" value="Unassembled WGS sequence"/>
</dbReference>
<proteinExistence type="predicted"/>
<dbReference type="EMBL" id="DF196773">
    <property type="protein sequence ID" value="GAC72868.1"/>
    <property type="molecule type" value="Genomic_DNA"/>
</dbReference>
<dbReference type="STRING" id="1151754.M9MBR4"/>
<feature type="compositionally biased region" description="Acidic residues" evidence="1">
    <location>
        <begin position="33"/>
        <end position="47"/>
    </location>
</feature>
<accession>M9MBR4</accession>
<dbReference type="OrthoDB" id="5373615at2759"/>
<dbReference type="AlphaFoldDB" id="M9MBR4"/>
<feature type="region of interest" description="Disordered" evidence="1">
    <location>
        <begin position="16"/>
        <end position="193"/>
    </location>
</feature>
<feature type="domain" description="SUZ" evidence="2">
    <location>
        <begin position="103"/>
        <end position="179"/>
    </location>
</feature>
<protein>
    <recommendedName>
        <fullName evidence="2">SUZ domain-containing protein</fullName>
    </recommendedName>
</protein>
<dbReference type="PROSITE" id="PS51673">
    <property type="entry name" value="SUZ"/>
    <property type="match status" value="1"/>
</dbReference>
<evidence type="ECO:0000313" key="3">
    <source>
        <dbReference type="EMBL" id="GAC72868.1"/>
    </source>
</evidence>
<feature type="compositionally biased region" description="Basic and acidic residues" evidence="1">
    <location>
        <begin position="155"/>
        <end position="174"/>
    </location>
</feature>